<feature type="region of interest" description="Disordered" evidence="1">
    <location>
        <begin position="1"/>
        <end position="47"/>
    </location>
</feature>
<comment type="caution">
    <text evidence="2">The sequence shown here is derived from an EMBL/GenBank/DDBJ whole genome shotgun (WGS) entry which is preliminary data.</text>
</comment>
<dbReference type="EMBL" id="CAJVPZ010018872">
    <property type="protein sequence ID" value="CAG8690852.1"/>
    <property type="molecule type" value="Genomic_DNA"/>
</dbReference>
<dbReference type="Proteomes" id="UP000789396">
    <property type="component" value="Unassembled WGS sequence"/>
</dbReference>
<proteinExistence type="predicted"/>
<gene>
    <name evidence="2" type="ORF">RFULGI_LOCUS9995</name>
</gene>
<protein>
    <submittedName>
        <fullName evidence="2">11353_t:CDS:1</fullName>
    </submittedName>
</protein>
<accession>A0A9N9EQZ7</accession>
<keyword evidence="3" id="KW-1185">Reference proteome</keyword>
<sequence>MPSPTNAVTNKCRHKRTPSPTNAITNKSPSPTNTESSKRQLQNVATPINIYKCNTARNDNQ</sequence>
<feature type="compositionally biased region" description="Polar residues" evidence="1">
    <location>
        <begin position="18"/>
        <end position="46"/>
    </location>
</feature>
<evidence type="ECO:0000313" key="3">
    <source>
        <dbReference type="Proteomes" id="UP000789396"/>
    </source>
</evidence>
<reference evidence="2" key="1">
    <citation type="submission" date="2021-06" db="EMBL/GenBank/DDBJ databases">
        <authorList>
            <person name="Kallberg Y."/>
            <person name="Tangrot J."/>
            <person name="Rosling A."/>
        </authorList>
    </citation>
    <scope>NUCLEOTIDE SEQUENCE</scope>
    <source>
        <strain evidence="2">IN212</strain>
    </source>
</reference>
<organism evidence="2 3">
    <name type="scientific">Racocetra fulgida</name>
    <dbReference type="NCBI Taxonomy" id="60492"/>
    <lineage>
        <taxon>Eukaryota</taxon>
        <taxon>Fungi</taxon>
        <taxon>Fungi incertae sedis</taxon>
        <taxon>Mucoromycota</taxon>
        <taxon>Glomeromycotina</taxon>
        <taxon>Glomeromycetes</taxon>
        <taxon>Diversisporales</taxon>
        <taxon>Gigasporaceae</taxon>
        <taxon>Racocetra</taxon>
    </lineage>
</organism>
<dbReference type="AlphaFoldDB" id="A0A9N9EQZ7"/>
<name>A0A9N9EQZ7_9GLOM</name>
<evidence type="ECO:0000256" key="1">
    <source>
        <dbReference type="SAM" id="MobiDB-lite"/>
    </source>
</evidence>
<evidence type="ECO:0000313" key="2">
    <source>
        <dbReference type="EMBL" id="CAG8690852.1"/>
    </source>
</evidence>
<feature type="non-terminal residue" evidence="2">
    <location>
        <position position="61"/>
    </location>
</feature>